<dbReference type="InterPro" id="IPR029063">
    <property type="entry name" value="SAM-dependent_MTases_sf"/>
</dbReference>
<name>E3HCP1_ILYPC</name>
<evidence type="ECO:0000256" key="1">
    <source>
        <dbReference type="ARBA" id="ARBA00022679"/>
    </source>
</evidence>
<dbReference type="HOGENOM" id="CLU_080964_0_0_0"/>
<dbReference type="GO" id="GO:0008757">
    <property type="term" value="F:S-adenosylmethionine-dependent methyltransferase activity"/>
    <property type="evidence" value="ECO:0007669"/>
    <property type="project" value="InterPro"/>
</dbReference>
<dbReference type="RefSeq" id="WP_013389093.1">
    <property type="nucleotide sequence ID" value="NC_014633.1"/>
</dbReference>
<dbReference type="Pfam" id="PF08241">
    <property type="entry name" value="Methyltransf_11"/>
    <property type="match status" value="1"/>
</dbReference>
<dbReference type="CDD" id="cd02440">
    <property type="entry name" value="AdoMet_MTases"/>
    <property type="match status" value="1"/>
</dbReference>
<dbReference type="SUPFAM" id="SSF53335">
    <property type="entry name" value="S-adenosyl-L-methionine-dependent methyltransferases"/>
    <property type="match status" value="1"/>
</dbReference>
<feature type="domain" description="Methyltransferase type 11" evidence="2">
    <location>
        <begin position="41"/>
        <end position="134"/>
    </location>
</feature>
<keyword evidence="1" id="KW-0808">Transferase</keyword>
<dbReference type="AlphaFoldDB" id="E3HCP1"/>
<dbReference type="PANTHER" id="PTHR43861:SF3">
    <property type="entry name" value="PUTATIVE (AFU_ORTHOLOGUE AFUA_2G14390)-RELATED"/>
    <property type="match status" value="1"/>
</dbReference>
<protein>
    <submittedName>
        <fullName evidence="3">Methyltransferase type 11</fullName>
    </submittedName>
</protein>
<proteinExistence type="predicted"/>
<dbReference type="InterPro" id="IPR013216">
    <property type="entry name" value="Methyltransf_11"/>
</dbReference>
<geneLocation type="plasmid" evidence="3 4">
    <name>pILYOP01</name>
</geneLocation>
<accession>E3HCP1</accession>
<evidence type="ECO:0000259" key="2">
    <source>
        <dbReference type="Pfam" id="PF08241"/>
    </source>
</evidence>
<dbReference type="Proteomes" id="UP000006875">
    <property type="component" value="Plasmid pILYOP01"/>
</dbReference>
<dbReference type="Gene3D" id="3.40.50.150">
    <property type="entry name" value="Vaccinia Virus protein VP39"/>
    <property type="match status" value="1"/>
</dbReference>
<organism evidence="3 4">
    <name type="scientific">Ilyobacter polytropus (strain ATCC 51220 / DSM 2926 / LMG 16218 / CuHBu1)</name>
    <dbReference type="NCBI Taxonomy" id="572544"/>
    <lineage>
        <taxon>Bacteria</taxon>
        <taxon>Fusobacteriati</taxon>
        <taxon>Fusobacteriota</taxon>
        <taxon>Fusobacteriia</taxon>
        <taxon>Fusobacteriales</taxon>
        <taxon>Fusobacteriaceae</taxon>
        <taxon>Ilyobacter</taxon>
    </lineage>
</organism>
<dbReference type="KEGG" id="ipo:Ilyop_2680"/>
<sequence length="248" mass="28662">MIYKKVITGSTSRLTMVDHTETYGRHHLDKFMQYINVDKCIDIGCGGGADLSIVKKYHNSAKLYGIDFGLWNNTKLQSLGVEPIALDIEKDKLPFEDDSIDIVIANQVFEHTKEIFWINHEIFRCLKRDGFLFLGVPNVLSLHNRILMLFGFHPTCNKSTSAHIRVFSKRDVKSFYKNIGNEFCTVEKIYGAQFYPFPKSIARLLANIFPNLAVSSFYVIRKKHQYKGEFLEWPKHASLETNYFIGSY</sequence>
<keyword evidence="3" id="KW-0489">Methyltransferase</keyword>
<evidence type="ECO:0000313" key="3">
    <source>
        <dbReference type="EMBL" id="ADO84436.1"/>
    </source>
</evidence>
<dbReference type="EMBL" id="CP002282">
    <property type="protein sequence ID" value="ADO84436.1"/>
    <property type="molecule type" value="Genomic_DNA"/>
</dbReference>
<keyword evidence="3" id="KW-0614">Plasmid</keyword>
<gene>
    <name evidence="3" type="ordered locus">Ilyop_2680</name>
</gene>
<evidence type="ECO:0000313" key="4">
    <source>
        <dbReference type="Proteomes" id="UP000006875"/>
    </source>
</evidence>
<dbReference type="PANTHER" id="PTHR43861">
    <property type="entry name" value="TRANS-ACONITATE 2-METHYLTRANSFERASE-RELATED"/>
    <property type="match status" value="1"/>
</dbReference>
<keyword evidence="4" id="KW-1185">Reference proteome</keyword>
<dbReference type="GO" id="GO:0032259">
    <property type="term" value="P:methylation"/>
    <property type="evidence" value="ECO:0007669"/>
    <property type="project" value="UniProtKB-KW"/>
</dbReference>
<reference evidence="3 4" key="1">
    <citation type="journal article" date="2010" name="Stand. Genomic Sci.">
        <title>Complete genome sequence of Ilyobacter polytropus type strain (CuHbu1).</title>
        <authorList>
            <person name="Sikorski J."/>
            <person name="Chertkov O."/>
            <person name="Lapidus A."/>
            <person name="Nolan M."/>
            <person name="Lucas S."/>
            <person name="Del Rio T.G."/>
            <person name="Tice H."/>
            <person name="Cheng J.F."/>
            <person name="Tapia R."/>
            <person name="Han C."/>
            <person name="Goodwin L."/>
            <person name="Pitluck S."/>
            <person name="Liolios K."/>
            <person name="Ivanova N."/>
            <person name="Mavromatis K."/>
            <person name="Mikhailova N."/>
            <person name="Pati A."/>
            <person name="Chen A."/>
            <person name="Palaniappan K."/>
            <person name="Land M."/>
            <person name="Hauser L."/>
            <person name="Chang Y.J."/>
            <person name="Jeffries C.D."/>
            <person name="Brambilla E."/>
            <person name="Yasawong M."/>
            <person name="Rohde M."/>
            <person name="Pukall R."/>
            <person name="Spring S."/>
            <person name="Goker M."/>
            <person name="Woyke T."/>
            <person name="Bristow J."/>
            <person name="Eisen J.A."/>
            <person name="Markowitz V."/>
            <person name="Hugenholtz P."/>
            <person name="Kyrpides N.C."/>
            <person name="Klenk H.P."/>
        </authorList>
    </citation>
    <scope>NUCLEOTIDE SEQUENCE [LARGE SCALE GENOMIC DNA]</scope>
    <source>
        <strain evidence="4">ATCC 51220 / DSM 2926 / LMG 16218 / CuHBu1</strain>
        <plasmid evidence="4">pILYOP01</plasmid>
    </source>
</reference>